<accession>A0A9P8YHD8</accession>
<name>A0A9P8YHD8_9PEZI</name>
<evidence type="ECO:0000313" key="2">
    <source>
        <dbReference type="EMBL" id="KAH7040551.1"/>
    </source>
</evidence>
<dbReference type="RefSeq" id="XP_046018606.1">
    <property type="nucleotide sequence ID" value="XM_046157861.1"/>
</dbReference>
<comment type="caution">
    <text evidence="2">The sequence shown here is derived from an EMBL/GenBank/DDBJ whole genome shotgun (WGS) entry which is preliminary data.</text>
</comment>
<feature type="region of interest" description="Disordered" evidence="1">
    <location>
        <begin position="339"/>
        <end position="364"/>
    </location>
</feature>
<dbReference type="Proteomes" id="UP000756346">
    <property type="component" value="Unassembled WGS sequence"/>
</dbReference>
<sequence>MTWRHSSGSDTSSSSTCRQPPKLGSYGVEYFLREPSPPVNEVIYRAASPQPGRYKSESLNRINSYQSEASYKISRFNEITKSAGNVREVCTTGGGFCNTGKLNEHIKRVHTRMHGCLSCGHRFTNVTKAELEKAKAQHNLTCKKQKNGCRDIYTPDDFAPEWMTEDQDSEYERLVFPRGHSKDSPQEVFERIYRALWPDTPKEKVPHHLHGSGPFVSRYKLETILNGVCSSPRKPATQTGQTESYETRRIAELERENAVLKEQFAMLMSASAQEYGFDSRISPHSPMATNQLTRPVQARRADAPRFVPTHTAHHAVQGHSMGRDYTLSLSKAPEITNFSINSGPMSNGDDSGLGSSESDSCNPAHEGMQTHDFSNELFMYGEFDHETTLSFLGPAGLEADDRPHYENYLMELDLQS</sequence>
<evidence type="ECO:0000256" key="1">
    <source>
        <dbReference type="SAM" id="MobiDB-lite"/>
    </source>
</evidence>
<dbReference type="OrthoDB" id="4161727at2759"/>
<organism evidence="2 3">
    <name type="scientific">Microdochium trichocladiopsis</name>
    <dbReference type="NCBI Taxonomy" id="1682393"/>
    <lineage>
        <taxon>Eukaryota</taxon>
        <taxon>Fungi</taxon>
        <taxon>Dikarya</taxon>
        <taxon>Ascomycota</taxon>
        <taxon>Pezizomycotina</taxon>
        <taxon>Sordariomycetes</taxon>
        <taxon>Xylariomycetidae</taxon>
        <taxon>Xylariales</taxon>
        <taxon>Microdochiaceae</taxon>
        <taxon>Microdochium</taxon>
    </lineage>
</organism>
<gene>
    <name evidence="2" type="ORF">B0I36DRAFT_357834</name>
</gene>
<reference evidence="2" key="1">
    <citation type="journal article" date="2021" name="Nat. Commun.">
        <title>Genetic determinants of endophytism in the Arabidopsis root mycobiome.</title>
        <authorList>
            <person name="Mesny F."/>
            <person name="Miyauchi S."/>
            <person name="Thiergart T."/>
            <person name="Pickel B."/>
            <person name="Atanasova L."/>
            <person name="Karlsson M."/>
            <person name="Huettel B."/>
            <person name="Barry K.W."/>
            <person name="Haridas S."/>
            <person name="Chen C."/>
            <person name="Bauer D."/>
            <person name="Andreopoulos W."/>
            <person name="Pangilinan J."/>
            <person name="LaButti K."/>
            <person name="Riley R."/>
            <person name="Lipzen A."/>
            <person name="Clum A."/>
            <person name="Drula E."/>
            <person name="Henrissat B."/>
            <person name="Kohler A."/>
            <person name="Grigoriev I.V."/>
            <person name="Martin F.M."/>
            <person name="Hacquard S."/>
        </authorList>
    </citation>
    <scope>NUCLEOTIDE SEQUENCE</scope>
    <source>
        <strain evidence="2">MPI-CAGE-CH-0230</strain>
    </source>
</reference>
<proteinExistence type="predicted"/>
<feature type="region of interest" description="Disordered" evidence="1">
    <location>
        <begin position="1"/>
        <end position="21"/>
    </location>
</feature>
<feature type="compositionally biased region" description="Low complexity" evidence="1">
    <location>
        <begin position="346"/>
        <end position="360"/>
    </location>
</feature>
<evidence type="ECO:0000313" key="3">
    <source>
        <dbReference type="Proteomes" id="UP000756346"/>
    </source>
</evidence>
<dbReference type="AlphaFoldDB" id="A0A9P8YHD8"/>
<protein>
    <submittedName>
        <fullName evidence="2">Uncharacterized protein</fullName>
    </submittedName>
</protein>
<feature type="compositionally biased region" description="Low complexity" evidence="1">
    <location>
        <begin position="1"/>
        <end position="16"/>
    </location>
</feature>
<dbReference type="GeneID" id="70187407"/>
<keyword evidence="3" id="KW-1185">Reference proteome</keyword>
<dbReference type="EMBL" id="JAGTJQ010000001">
    <property type="protein sequence ID" value="KAH7040551.1"/>
    <property type="molecule type" value="Genomic_DNA"/>
</dbReference>